<protein>
    <submittedName>
        <fullName evidence="3">Nucleoside-diphosphate kinase</fullName>
    </submittedName>
</protein>
<proteinExistence type="predicted"/>
<gene>
    <name evidence="3" type="ORF">HHL27_04455</name>
</gene>
<reference evidence="3 4" key="1">
    <citation type="submission" date="2020-04" db="EMBL/GenBank/DDBJ databases">
        <title>Novosphingobium sp. TW-4 isolated from soil.</title>
        <authorList>
            <person name="Dahal R.H."/>
            <person name="Chaudhary D.K."/>
        </authorList>
    </citation>
    <scope>NUCLEOTIDE SEQUENCE [LARGE SCALE GENOMIC DNA]</scope>
    <source>
        <strain evidence="3 4">TW-4</strain>
    </source>
</reference>
<accession>A0A7Y0G9K6</accession>
<comment type="caution">
    <text evidence="3">The sequence shown here is derived from an EMBL/GenBank/DDBJ whole genome shotgun (WGS) entry which is preliminary data.</text>
</comment>
<dbReference type="InterPro" id="IPR036953">
    <property type="entry name" value="GreA/GreB_C_sf"/>
</dbReference>
<evidence type="ECO:0000259" key="2">
    <source>
        <dbReference type="Pfam" id="PF01272"/>
    </source>
</evidence>
<dbReference type="GO" id="GO:0003677">
    <property type="term" value="F:DNA binding"/>
    <property type="evidence" value="ECO:0007669"/>
    <property type="project" value="InterPro"/>
</dbReference>
<evidence type="ECO:0000313" key="4">
    <source>
        <dbReference type="Proteomes" id="UP000583556"/>
    </source>
</evidence>
<keyword evidence="4" id="KW-1185">Reference proteome</keyword>
<dbReference type="GO" id="GO:0016301">
    <property type="term" value="F:kinase activity"/>
    <property type="evidence" value="ECO:0007669"/>
    <property type="project" value="UniProtKB-KW"/>
</dbReference>
<name>A0A7Y0G9K6_9SPHN</name>
<feature type="region of interest" description="Disordered" evidence="1">
    <location>
        <begin position="1"/>
        <end position="25"/>
    </location>
</feature>
<evidence type="ECO:0000313" key="3">
    <source>
        <dbReference type="EMBL" id="NML92919.1"/>
    </source>
</evidence>
<dbReference type="GO" id="GO:0032784">
    <property type="term" value="P:regulation of DNA-templated transcription elongation"/>
    <property type="evidence" value="ECO:0007669"/>
    <property type="project" value="InterPro"/>
</dbReference>
<keyword evidence="3" id="KW-0808">Transferase</keyword>
<dbReference type="EMBL" id="JABBGM010000002">
    <property type="protein sequence ID" value="NML92919.1"/>
    <property type="molecule type" value="Genomic_DNA"/>
</dbReference>
<dbReference type="InterPro" id="IPR001437">
    <property type="entry name" value="Tscrpt_elong_fac_GreA/B_C"/>
</dbReference>
<dbReference type="Gene3D" id="3.10.50.30">
    <property type="entry name" value="Transcription elongation factor, GreA/GreB, C-terminal domain"/>
    <property type="match status" value="1"/>
</dbReference>
<dbReference type="Pfam" id="PF01272">
    <property type="entry name" value="GreA_GreB"/>
    <property type="match status" value="1"/>
</dbReference>
<dbReference type="SUPFAM" id="SSF54534">
    <property type="entry name" value="FKBP-like"/>
    <property type="match status" value="1"/>
</dbReference>
<dbReference type="Proteomes" id="UP000583556">
    <property type="component" value="Unassembled WGS sequence"/>
</dbReference>
<organism evidence="3 4">
    <name type="scientific">Novosphingobium olei</name>
    <dbReference type="NCBI Taxonomy" id="2728851"/>
    <lineage>
        <taxon>Bacteria</taxon>
        <taxon>Pseudomonadati</taxon>
        <taxon>Pseudomonadota</taxon>
        <taxon>Alphaproteobacteria</taxon>
        <taxon>Sphingomonadales</taxon>
        <taxon>Sphingomonadaceae</taxon>
        <taxon>Novosphingobium</taxon>
    </lineage>
</organism>
<feature type="domain" description="Transcription elongation factor GreA/GreB C-terminal" evidence="2">
    <location>
        <begin position="83"/>
        <end position="151"/>
    </location>
</feature>
<sequence length="153" mass="16516">MSVAFRRESDDEHLEPKFEVPIPPGPNWVTPTGLALIEDRVGQFEALVAADPDETALAAAKRDLRYWKARRASAELIAPADGSSVAFGTRVTFRMGGQERTIAIVGHDEADAGEGKVAFTAPLPRAMMDAEAGERVDFNGKAEAIEVLKVEPI</sequence>
<evidence type="ECO:0000256" key="1">
    <source>
        <dbReference type="SAM" id="MobiDB-lite"/>
    </source>
</evidence>
<keyword evidence="3" id="KW-0418">Kinase</keyword>
<feature type="compositionally biased region" description="Basic and acidic residues" evidence="1">
    <location>
        <begin position="1"/>
        <end position="18"/>
    </location>
</feature>
<dbReference type="RefSeq" id="WP_169492196.1">
    <property type="nucleotide sequence ID" value="NZ_JABBGM010000002.1"/>
</dbReference>
<dbReference type="AlphaFoldDB" id="A0A7Y0G9K6"/>